<keyword evidence="1" id="KW-0472">Membrane</keyword>
<sequence length="231" mass="24732">MGPAISKAKNSSDTLNDIVSDTILSSTQICTSSNGTTLTLDFSDFRAGRDIVFDGINQSANITHNFSCLQDSTQNATMQTKIFEKLEQAAKAAAESGIGISAAVSENITQSVGKIKSNFNLSQVATCVANNTQSLFQEYKRLNAGRDIRISNLSQAIIVNQITKCIQSNSAVTEQLVALDKLTGQTSESEAKGMNLLSLFLMPILIGIGVIFLLFAGPSLLKIMNKQDSKV</sequence>
<proteinExistence type="predicted"/>
<evidence type="ECO:0000313" key="2">
    <source>
        <dbReference type="EMBL" id="QHT86175.1"/>
    </source>
</evidence>
<protein>
    <submittedName>
        <fullName evidence="2">Uncharacterized protein</fullName>
    </submittedName>
</protein>
<dbReference type="EMBL" id="MN740060">
    <property type="protein sequence ID" value="QHT86175.1"/>
    <property type="molecule type" value="Genomic_DNA"/>
</dbReference>
<keyword evidence="1" id="KW-0812">Transmembrane</keyword>
<reference evidence="2" key="1">
    <citation type="journal article" date="2020" name="Nature">
        <title>Giant virus diversity and host interactions through global metagenomics.</title>
        <authorList>
            <person name="Schulz F."/>
            <person name="Roux S."/>
            <person name="Paez-Espino D."/>
            <person name="Jungbluth S."/>
            <person name="Walsh D.A."/>
            <person name="Denef V.J."/>
            <person name="McMahon K.D."/>
            <person name="Konstantinidis K.T."/>
            <person name="Eloe-Fadrosh E.A."/>
            <person name="Kyrpides N.C."/>
            <person name="Woyke T."/>
        </authorList>
    </citation>
    <scope>NUCLEOTIDE SEQUENCE</scope>
    <source>
        <strain evidence="2">GVMAG-M-3300023184-184</strain>
    </source>
</reference>
<keyword evidence="1" id="KW-1133">Transmembrane helix</keyword>
<feature type="transmembrane region" description="Helical" evidence="1">
    <location>
        <begin position="196"/>
        <end position="221"/>
    </location>
</feature>
<name>A0A6C0I181_9ZZZZ</name>
<dbReference type="AlphaFoldDB" id="A0A6C0I181"/>
<organism evidence="2">
    <name type="scientific">viral metagenome</name>
    <dbReference type="NCBI Taxonomy" id="1070528"/>
    <lineage>
        <taxon>unclassified sequences</taxon>
        <taxon>metagenomes</taxon>
        <taxon>organismal metagenomes</taxon>
    </lineage>
</organism>
<accession>A0A6C0I181</accession>
<evidence type="ECO:0000256" key="1">
    <source>
        <dbReference type="SAM" id="Phobius"/>
    </source>
</evidence>